<dbReference type="Proteomes" id="UP000267164">
    <property type="component" value="Chromosome"/>
</dbReference>
<protein>
    <submittedName>
        <fullName evidence="2">Type I-E CRISPR-associated protein Cas5/CasD</fullName>
    </submittedName>
</protein>
<dbReference type="NCBIfam" id="TIGR02593">
    <property type="entry name" value="CRISPR_cas5"/>
    <property type="match status" value="1"/>
</dbReference>
<reference evidence="2 3" key="1">
    <citation type="submission" date="2018-09" db="EMBL/GenBank/DDBJ databases">
        <title>Nocardia yunnanensis sp. nov., an actinomycete isolated from a soil sample.</title>
        <authorList>
            <person name="Zhang J."/>
        </authorList>
    </citation>
    <scope>NUCLEOTIDE SEQUENCE [LARGE SCALE GENOMIC DNA]</scope>
    <source>
        <strain evidence="2 3">CFHS0054</strain>
    </source>
</reference>
<gene>
    <name evidence="2" type="primary">cas5e</name>
    <name evidence="2" type="ORF">D7D52_36125</name>
</gene>
<name>A0A386ZMG3_9NOCA</name>
<dbReference type="OrthoDB" id="3189549at2"/>
<dbReference type="EMBL" id="CP032568">
    <property type="protein sequence ID" value="AYF78364.1"/>
    <property type="molecule type" value="Genomic_DNA"/>
</dbReference>
<dbReference type="InterPro" id="IPR010147">
    <property type="entry name" value="CRISPR-assoc_prot_CasD"/>
</dbReference>
<evidence type="ECO:0000313" key="3">
    <source>
        <dbReference type="Proteomes" id="UP000267164"/>
    </source>
</evidence>
<keyword evidence="3" id="KW-1185">Reference proteome</keyword>
<dbReference type="GO" id="GO:0051607">
    <property type="term" value="P:defense response to virus"/>
    <property type="evidence" value="ECO:0007669"/>
    <property type="project" value="UniProtKB-KW"/>
</dbReference>
<dbReference type="Gene3D" id="3.30.70.2660">
    <property type="match status" value="1"/>
</dbReference>
<organism evidence="2 3">
    <name type="scientific">Nocardia yunnanensis</name>
    <dbReference type="NCBI Taxonomy" id="2382165"/>
    <lineage>
        <taxon>Bacteria</taxon>
        <taxon>Bacillati</taxon>
        <taxon>Actinomycetota</taxon>
        <taxon>Actinomycetes</taxon>
        <taxon>Mycobacteriales</taxon>
        <taxon>Nocardiaceae</taxon>
        <taxon>Nocardia</taxon>
    </lineage>
</organism>
<dbReference type="RefSeq" id="WP_120743447.1">
    <property type="nucleotide sequence ID" value="NZ_CP032568.1"/>
</dbReference>
<evidence type="ECO:0000313" key="2">
    <source>
        <dbReference type="EMBL" id="AYF78364.1"/>
    </source>
</evidence>
<dbReference type="GO" id="GO:0043571">
    <property type="term" value="P:maintenance of CRISPR repeat elements"/>
    <property type="evidence" value="ECO:0007669"/>
    <property type="project" value="InterPro"/>
</dbReference>
<accession>A0A386ZMG3</accession>
<dbReference type="InterPro" id="IPR013422">
    <property type="entry name" value="CRISPR-assoc_prot_Cas5_N"/>
</dbReference>
<keyword evidence="1" id="KW-0051">Antiviral defense</keyword>
<dbReference type="KEGG" id="nyu:D7D52_36125"/>
<proteinExistence type="predicted"/>
<dbReference type="NCBIfam" id="TIGR01868">
    <property type="entry name" value="casD_Cas5e"/>
    <property type="match status" value="1"/>
</dbReference>
<evidence type="ECO:0000256" key="1">
    <source>
        <dbReference type="ARBA" id="ARBA00023118"/>
    </source>
</evidence>
<dbReference type="Pfam" id="PF09704">
    <property type="entry name" value="Cas_Cas5d"/>
    <property type="match status" value="1"/>
</dbReference>
<sequence>MTSTLLIRLAGPLQAWGTLSKFKHRDTDPDRPTKSGVIGLLAAADGHDRSETDPDYPDALPLKTLAGLRFGVRADRPGVLVRDYHTVGGGRFPIRPRDLIVDERRIPAAQLPPESERPTPFGSFDVPDWYGAPKYIAPDSVGVLRTDKPLGRSGLITERWYLSDSAFVAAVQHNDRVLLERLADRLDHPRRLLWLGRKSCPPAERLNHGVHDGDLTTVLASTALLPNATETEPFSWIETYPREPGSVLVHDQPESFDSRNRVHIQRWERRERMVIANPTIAWEVS</sequence>
<dbReference type="GO" id="GO:0003723">
    <property type="term" value="F:RNA binding"/>
    <property type="evidence" value="ECO:0007669"/>
    <property type="project" value="InterPro"/>
</dbReference>
<dbReference type="InterPro" id="IPR021124">
    <property type="entry name" value="CRISPR-assoc_prot_Cas5"/>
</dbReference>
<dbReference type="AlphaFoldDB" id="A0A386ZMG3"/>